<accession>A0A382KP00</accession>
<dbReference type="AlphaFoldDB" id="A0A382KP00"/>
<dbReference type="EMBL" id="UINC01081283">
    <property type="protein sequence ID" value="SVC24982.1"/>
    <property type="molecule type" value="Genomic_DNA"/>
</dbReference>
<gene>
    <name evidence="1" type="ORF">METZ01_LOCUS277836</name>
</gene>
<evidence type="ECO:0000313" key="1">
    <source>
        <dbReference type="EMBL" id="SVC24982.1"/>
    </source>
</evidence>
<feature type="non-terminal residue" evidence="1">
    <location>
        <position position="1"/>
    </location>
</feature>
<protein>
    <submittedName>
        <fullName evidence="1">Uncharacterized protein</fullName>
    </submittedName>
</protein>
<reference evidence="1" key="1">
    <citation type="submission" date="2018-05" db="EMBL/GenBank/DDBJ databases">
        <authorList>
            <person name="Lanie J.A."/>
            <person name="Ng W.-L."/>
            <person name="Kazmierczak K.M."/>
            <person name="Andrzejewski T.M."/>
            <person name="Davidsen T.M."/>
            <person name="Wayne K.J."/>
            <person name="Tettelin H."/>
            <person name="Glass J.I."/>
            <person name="Rusch D."/>
            <person name="Podicherti R."/>
            <person name="Tsui H.-C.T."/>
            <person name="Winkler M.E."/>
        </authorList>
    </citation>
    <scope>NUCLEOTIDE SEQUENCE</scope>
</reference>
<name>A0A382KP00_9ZZZZ</name>
<proteinExistence type="predicted"/>
<sequence>GVGMVGGVKALILLLVVVCVGCGMTSPTTHALMPQEFSRSLSMDLQG</sequence>
<organism evidence="1">
    <name type="scientific">marine metagenome</name>
    <dbReference type="NCBI Taxonomy" id="408172"/>
    <lineage>
        <taxon>unclassified sequences</taxon>
        <taxon>metagenomes</taxon>
        <taxon>ecological metagenomes</taxon>
    </lineage>
</organism>